<proteinExistence type="inferred from homology"/>
<keyword evidence="3" id="KW-0274">FAD</keyword>
<dbReference type="PANTHER" id="PTHR23023">
    <property type="entry name" value="DIMETHYLANILINE MONOOXYGENASE"/>
    <property type="match status" value="1"/>
</dbReference>
<evidence type="ECO:0000313" key="6">
    <source>
        <dbReference type="Proteomes" id="UP000601435"/>
    </source>
</evidence>
<keyword evidence="2" id="KW-0285">Flavoprotein</keyword>
<name>A0A812Z3S2_9DINO</name>
<dbReference type="GO" id="GO:0004499">
    <property type="term" value="F:N,N-dimethylaniline monooxygenase activity"/>
    <property type="evidence" value="ECO:0007669"/>
    <property type="project" value="InterPro"/>
</dbReference>
<dbReference type="GO" id="GO:0050661">
    <property type="term" value="F:NADP binding"/>
    <property type="evidence" value="ECO:0007669"/>
    <property type="project" value="InterPro"/>
</dbReference>
<evidence type="ECO:0000256" key="2">
    <source>
        <dbReference type="ARBA" id="ARBA00022630"/>
    </source>
</evidence>
<comment type="similarity">
    <text evidence="1">Belongs to the FMO family.</text>
</comment>
<reference evidence="5" key="1">
    <citation type="submission" date="2021-02" db="EMBL/GenBank/DDBJ databases">
        <authorList>
            <person name="Dougan E. K."/>
            <person name="Rhodes N."/>
            <person name="Thang M."/>
            <person name="Chan C."/>
        </authorList>
    </citation>
    <scope>NUCLEOTIDE SEQUENCE</scope>
</reference>
<organism evidence="5 6">
    <name type="scientific">Symbiodinium necroappetens</name>
    <dbReference type="NCBI Taxonomy" id="1628268"/>
    <lineage>
        <taxon>Eukaryota</taxon>
        <taxon>Sar</taxon>
        <taxon>Alveolata</taxon>
        <taxon>Dinophyceae</taxon>
        <taxon>Suessiales</taxon>
        <taxon>Symbiodiniaceae</taxon>
        <taxon>Symbiodinium</taxon>
    </lineage>
</organism>
<evidence type="ECO:0000256" key="3">
    <source>
        <dbReference type="ARBA" id="ARBA00022827"/>
    </source>
</evidence>
<protein>
    <submittedName>
        <fullName evidence="5">Sno1 protein</fullName>
    </submittedName>
</protein>
<dbReference type="InterPro" id="IPR036188">
    <property type="entry name" value="FAD/NAD-bd_sf"/>
</dbReference>
<dbReference type="InterPro" id="IPR050346">
    <property type="entry name" value="FMO-like"/>
</dbReference>
<comment type="caution">
    <text evidence="5">The sequence shown here is derived from an EMBL/GenBank/DDBJ whole genome shotgun (WGS) entry which is preliminary data.</text>
</comment>
<keyword evidence="6" id="KW-1185">Reference proteome</keyword>
<evidence type="ECO:0000256" key="4">
    <source>
        <dbReference type="ARBA" id="ARBA00023002"/>
    </source>
</evidence>
<dbReference type="InterPro" id="IPR020946">
    <property type="entry name" value="Flavin_mOase-like"/>
</dbReference>
<evidence type="ECO:0000256" key="1">
    <source>
        <dbReference type="ARBA" id="ARBA00009183"/>
    </source>
</evidence>
<gene>
    <name evidence="5" type="primary">sno1</name>
    <name evidence="5" type="ORF">SNEC2469_LOCUS23990</name>
</gene>
<dbReference type="Pfam" id="PF00743">
    <property type="entry name" value="FMO-like"/>
    <property type="match status" value="1"/>
</dbReference>
<dbReference type="EMBL" id="CAJNJA010045527">
    <property type="protein sequence ID" value="CAE7810182.1"/>
    <property type="molecule type" value="Genomic_DNA"/>
</dbReference>
<dbReference type="SUPFAM" id="SSF51905">
    <property type="entry name" value="FAD/NAD(P)-binding domain"/>
    <property type="match status" value="2"/>
</dbReference>
<dbReference type="Gene3D" id="3.50.50.60">
    <property type="entry name" value="FAD/NAD(P)-binding domain"/>
    <property type="match status" value="2"/>
</dbReference>
<dbReference type="OrthoDB" id="66881at2759"/>
<dbReference type="GO" id="GO:0050660">
    <property type="term" value="F:flavin adenine dinucleotide binding"/>
    <property type="evidence" value="ECO:0007669"/>
    <property type="project" value="InterPro"/>
</dbReference>
<sequence>MIGICQTITVFERADEVGGVWRENYSGFGAQVKRDQYSFVELCRHSGLDTYPTGRQLKAHCDTYVETFGLMPAIRTRTEVKFLQRCPHCWRVVYSETGSSETYTEEFDFVVLAVGNFSEKYVPEIPGSDAFAGSILHSSELQDEKLLRGRHVIVVGFGKSAIDCFALASTEAESVTLIARRPAWILPQRFLGLPLEWLASTRWFAKLVFPPYHNACLLMRLLGYIVLPLQTALWWVLAPLVWCHFLLPWSMWPAYGLRWQLWHGHSVSICNASKIKAVFRSVKTHCIRGHISEMKSGSVLVQDSIQKQEKEISADVVVFATGYREAWSKLFDVKAAALLDPRKDGPDLYKLILPTGDITNLAFLGRVLSTCDIVTSFVQAEWLAGLLAGKFEYPSLQVRERFSAKYRAWRLRFAPTATSTFLATPSVHSYFDELLSDLHSKTLVDRHPPAWKFRLLHQFLPLRASNFAKLRQQRGAKKPSLVALRSESGTSDVSQV</sequence>
<accession>A0A812Z3S2</accession>
<dbReference type="Proteomes" id="UP000601435">
    <property type="component" value="Unassembled WGS sequence"/>
</dbReference>
<evidence type="ECO:0000313" key="5">
    <source>
        <dbReference type="EMBL" id="CAE7810182.1"/>
    </source>
</evidence>
<dbReference type="AlphaFoldDB" id="A0A812Z3S2"/>
<keyword evidence="4" id="KW-0560">Oxidoreductase</keyword>